<feature type="compositionally biased region" description="Polar residues" evidence="1">
    <location>
        <begin position="178"/>
        <end position="193"/>
    </location>
</feature>
<evidence type="ECO:0000313" key="3">
    <source>
        <dbReference type="Proteomes" id="UP000009084"/>
    </source>
</evidence>
<comment type="caution">
    <text evidence="2">The sequence shown here is derived from an EMBL/GenBank/DDBJ whole genome shotgun (WGS) entry which is preliminary data.</text>
</comment>
<dbReference type="AlphaFoldDB" id="C5PEX2"/>
<feature type="compositionally biased region" description="Polar residues" evidence="1">
    <location>
        <begin position="216"/>
        <end position="235"/>
    </location>
</feature>
<feature type="region of interest" description="Disordered" evidence="1">
    <location>
        <begin position="1"/>
        <end position="103"/>
    </location>
</feature>
<feature type="compositionally biased region" description="Polar residues" evidence="1">
    <location>
        <begin position="985"/>
        <end position="1001"/>
    </location>
</feature>
<feature type="region of interest" description="Disordered" evidence="1">
    <location>
        <begin position="176"/>
        <end position="554"/>
    </location>
</feature>
<feature type="region of interest" description="Disordered" evidence="1">
    <location>
        <begin position="585"/>
        <end position="629"/>
    </location>
</feature>
<feature type="compositionally biased region" description="Basic and acidic residues" evidence="1">
    <location>
        <begin position="393"/>
        <end position="405"/>
    </location>
</feature>
<feature type="compositionally biased region" description="Basic and acidic residues" evidence="1">
    <location>
        <begin position="369"/>
        <end position="382"/>
    </location>
</feature>
<gene>
    <name evidence="2" type="ORF">CPC735_045600</name>
</gene>
<feature type="compositionally biased region" description="Polar residues" evidence="1">
    <location>
        <begin position="606"/>
        <end position="629"/>
    </location>
</feature>
<feature type="compositionally biased region" description="Low complexity" evidence="1">
    <location>
        <begin position="22"/>
        <end position="39"/>
    </location>
</feature>
<feature type="compositionally biased region" description="Polar residues" evidence="1">
    <location>
        <begin position="842"/>
        <end position="852"/>
    </location>
</feature>
<feature type="compositionally biased region" description="Polar residues" evidence="1">
    <location>
        <begin position="785"/>
        <end position="827"/>
    </location>
</feature>
<evidence type="ECO:0000256" key="1">
    <source>
        <dbReference type="SAM" id="MobiDB-lite"/>
    </source>
</evidence>
<feature type="region of interest" description="Disordered" evidence="1">
    <location>
        <begin position="943"/>
        <end position="1004"/>
    </location>
</feature>
<feature type="compositionally biased region" description="Low complexity" evidence="1">
    <location>
        <begin position="973"/>
        <end position="984"/>
    </location>
</feature>
<feature type="compositionally biased region" description="Polar residues" evidence="1">
    <location>
        <begin position="729"/>
        <end position="741"/>
    </location>
</feature>
<feature type="compositionally biased region" description="Polar residues" evidence="1">
    <location>
        <begin position="40"/>
        <end position="53"/>
    </location>
</feature>
<feature type="compositionally biased region" description="Low complexity" evidence="1">
    <location>
        <begin position="196"/>
        <end position="211"/>
    </location>
</feature>
<feature type="compositionally biased region" description="Polar residues" evidence="1">
    <location>
        <begin position="431"/>
        <end position="443"/>
    </location>
</feature>
<sequence>MRLDAASAVTTLPSPPQKKNKNNNNNNTTTTTTTTTTNTAIRTCSRSRSQTDPSARHHHHHHHPPGPFVRDRRSVDFASPTHRHKPASLQFNPASPLSSESFSNPALASFSPRKVAALKSGARAGVVSSSSTSTSNTTTSSSFFFSTSNTASSSFFSSSSSIPKLLLQTPRAARDLDLQSQSSSAAHFNSPLSPGTLPSAASSTVSPSESLRPPSTIDSRTSYQKRAPASRSSLGIETASGPPPALSTQRSLAQERHTTLSSSLEYPNRSRSFGLASSSSSTRDSGSKLNSSSASTSVDVGMRPEQSPTSILKRSSLPTRTVYSSYQSDRPRSTLASQANESPNDGDNDDGDDDDDDLTARLDTNADASSKDSDDSRQKNEDVFLNIAKSSSSRRDSARGSERQRSKFGLTGLSSRLRTKEDTPPPDRNLYDSQDVSPLNGHTTGIPRSAASSHPLDDSSRLKYLGSTARSTIGLPRSRFGRSTTRELSPEPPQQRPSERRGSAQDTFQLRAHRQSNIPGGRGYRALSNSDGTDPAKLDVERSRYDGTESTLSTTAPSTVWDELDDLKSRIRKLELTGKLPTSSAAAMSSVSGERPRTATTTVTTISSSPKHGRRTSASPNNSGDAATADAQMQTLLRTGLTKVKPAVSPEIYSALEATANDALTLSSMFGSNAQQLASTMSVVGTATGSDRQFKRKVDSMCRSLTELCIALADQKLIAASKNRPGSRDATSSVPQVNGADTTPNTTTTTNFRRSASHEPEDVGRQAGSLGRTLTSSRLEGRRSSMLNLSTTGSTVRSSQEASDSLVTLKPSTPVSRIGRSSTTATLRNRRQDEEDTHDKSSIVSRTLSSRVFTDIPEPKPRHSLIHRSSREFSPSHDQQTHQDQQLPPQRTIQVRNTPSNQSGIPLRRTFLSTGSHLSTTSHLNIQPGYRRYGSSVINTGLTHQAERGGGGGGGAAGAGAPDQGETVSSPLTATATTPTTRTASHFSSMQQLRPRTNSFGTRRLSLRRTLDGGSVANAG</sequence>
<feature type="compositionally biased region" description="Polar residues" evidence="1">
    <location>
        <begin position="288"/>
        <end position="298"/>
    </location>
</feature>
<feature type="compositionally biased region" description="Basic and acidic residues" evidence="1">
    <location>
        <begin position="534"/>
        <end position="547"/>
    </location>
</feature>
<feature type="compositionally biased region" description="Low complexity" evidence="1">
    <location>
        <begin position="269"/>
        <end position="284"/>
    </location>
</feature>
<organism evidence="2 3">
    <name type="scientific">Coccidioides posadasii (strain C735)</name>
    <name type="common">Valley fever fungus</name>
    <dbReference type="NCBI Taxonomy" id="222929"/>
    <lineage>
        <taxon>Eukaryota</taxon>
        <taxon>Fungi</taxon>
        <taxon>Dikarya</taxon>
        <taxon>Ascomycota</taxon>
        <taxon>Pezizomycotina</taxon>
        <taxon>Eurotiomycetes</taxon>
        <taxon>Eurotiomycetidae</taxon>
        <taxon>Onygenales</taxon>
        <taxon>Onygenaceae</taxon>
        <taxon>Coccidioides</taxon>
    </lineage>
</organism>
<dbReference type="VEuPathDB" id="FungiDB:CPC735_045600"/>
<dbReference type="HOGENOM" id="CLU_012939_0_0_1"/>
<dbReference type="OrthoDB" id="5369729at2759"/>
<dbReference type="EMBL" id="ACFW01000049">
    <property type="protein sequence ID" value="EER23190.1"/>
    <property type="molecule type" value="Genomic_DNA"/>
</dbReference>
<reference evidence="2 3" key="1">
    <citation type="journal article" date="2009" name="Genome Res.">
        <title>Comparative genomic analyses of the human fungal pathogens Coccidioides and their relatives.</title>
        <authorList>
            <person name="Sharpton T.J."/>
            <person name="Stajich J.E."/>
            <person name="Rounsley S.D."/>
            <person name="Gardner M.J."/>
            <person name="Wortman J.R."/>
            <person name="Jordar V.S."/>
            <person name="Maiti R."/>
            <person name="Kodira C.D."/>
            <person name="Neafsey D.E."/>
            <person name="Zeng Q."/>
            <person name="Hung C.-Y."/>
            <person name="McMahan C."/>
            <person name="Muszewska A."/>
            <person name="Grynberg M."/>
            <person name="Mandel M.A."/>
            <person name="Kellner E.M."/>
            <person name="Barker B.M."/>
            <person name="Galgiani J.N."/>
            <person name="Orbach M.J."/>
            <person name="Kirkland T.N."/>
            <person name="Cole G.T."/>
            <person name="Henn M.R."/>
            <person name="Birren B.W."/>
            <person name="Taylor J.W."/>
        </authorList>
    </citation>
    <scope>NUCLEOTIDE SEQUENCE [LARGE SCALE GENOMIC DNA]</scope>
    <source>
        <strain evidence="3">C735</strain>
    </source>
</reference>
<evidence type="ECO:0000313" key="2">
    <source>
        <dbReference type="EMBL" id="EER23190.1"/>
    </source>
</evidence>
<dbReference type="Proteomes" id="UP000009084">
    <property type="component" value="Unassembled WGS sequence"/>
</dbReference>
<protein>
    <submittedName>
        <fullName evidence="2">Uncharacterized protein</fullName>
    </submittedName>
</protein>
<feature type="compositionally biased region" description="Gly residues" evidence="1">
    <location>
        <begin position="948"/>
        <end position="958"/>
    </location>
</feature>
<dbReference type="KEGG" id="cpw:9690805"/>
<accession>C5PEX2</accession>
<proteinExistence type="predicted"/>
<feature type="compositionally biased region" description="Acidic residues" evidence="1">
    <location>
        <begin position="344"/>
        <end position="357"/>
    </location>
</feature>
<name>C5PEX2_COCP7</name>
<feature type="compositionally biased region" description="Basic and acidic residues" evidence="1">
    <location>
        <begin position="830"/>
        <end position="841"/>
    </location>
</feature>
<feature type="compositionally biased region" description="Low complexity" evidence="1">
    <location>
        <begin position="742"/>
        <end position="751"/>
    </location>
</feature>
<feature type="compositionally biased region" description="Polar residues" evidence="1">
    <location>
        <begin position="89"/>
        <end position="103"/>
    </location>
</feature>
<feature type="compositionally biased region" description="Polar residues" evidence="1">
    <location>
        <begin position="306"/>
        <end position="343"/>
    </location>
</feature>
<feature type="region of interest" description="Disordered" evidence="1">
    <location>
        <begin position="722"/>
        <end position="864"/>
    </location>
</feature>